<dbReference type="PANTHER" id="PTHR31323:SF14">
    <property type="entry name" value="MECHANOSENSITIVE ION CHANNEL PROTEIN MSY2"/>
    <property type="match status" value="1"/>
</dbReference>
<dbReference type="Gene3D" id="6.10.140.1230">
    <property type="match status" value="1"/>
</dbReference>
<dbReference type="EMBL" id="NAJP01000100">
    <property type="protein sequence ID" value="TKA30867.1"/>
    <property type="molecule type" value="Genomic_DNA"/>
</dbReference>
<evidence type="ECO:0000259" key="4">
    <source>
        <dbReference type="PROSITE" id="PS50222"/>
    </source>
</evidence>
<dbReference type="Gene3D" id="1.10.238.10">
    <property type="entry name" value="EF-hand"/>
    <property type="match status" value="1"/>
</dbReference>
<dbReference type="InterPro" id="IPR011992">
    <property type="entry name" value="EF-hand-dom_pair"/>
</dbReference>
<reference evidence="5 6" key="1">
    <citation type="submission" date="2017-03" db="EMBL/GenBank/DDBJ databases">
        <title>Genomes of endolithic fungi from Antarctica.</title>
        <authorList>
            <person name="Coleine C."/>
            <person name="Masonjones S."/>
            <person name="Stajich J.E."/>
        </authorList>
    </citation>
    <scope>NUCLEOTIDE SEQUENCE [LARGE SCALE GENOMIC DNA]</scope>
    <source>
        <strain evidence="5 6">CCFEE 5311</strain>
    </source>
</reference>
<feature type="region of interest" description="Disordered" evidence="2">
    <location>
        <begin position="729"/>
        <end position="876"/>
    </location>
</feature>
<proteinExistence type="predicted"/>
<gene>
    <name evidence="5" type="ORF">B0A54_15788</name>
</gene>
<protein>
    <recommendedName>
        <fullName evidence="4">EF-hand domain-containing protein</fullName>
    </recommendedName>
</protein>
<evidence type="ECO:0000256" key="2">
    <source>
        <dbReference type="SAM" id="MobiDB-lite"/>
    </source>
</evidence>
<feature type="compositionally biased region" description="Low complexity" evidence="2">
    <location>
        <begin position="1138"/>
        <end position="1149"/>
    </location>
</feature>
<feature type="compositionally biased region" description="Basic and acidic residues" evidence="2">
    <location>
        <begin position="805"/>
        <end position="817"/>
    </location>
</feature>
<feature type="transmembrane region" description="Helical" evidence="3">
    <location>
        <begin position="208"/>
        <end position="226"/>
    </location>
</feature>
<dbReference type="InterPro" id="IPR058650">
    <property type="entry name" value="Msy1/2-like"/>
</dbReference>
<dbReference type="AlphaFoldDB" id="A0A4U0U784"/>
<feature type="compositionally biased region" description="Polar residues" evidence="2">
    <location>
        <begin position="833"/>
        <end position="846"/>
    </location>
</feature>
<dbReference type="Pfam" id="PF03357">
    <property type="entry name" value="Snf7"/>
    <property type="match status" value="1"/>
</dbReference>
<sequence>MSLRSFGSKNSPRRAPFSNPQGFEPLAAHDMAPNDATIDIPLEQVPATSDGILRNQTSTSALRPLMSDDTQTNKKRPFLLKGRRRQGGGDKGKTGHVGYDGEEDTINTKGRVYRKLRDVSVVIRYFFYVLPVAALIAIPIIIGATAAPKAKIGGVRIVWFFSWVEIVWVSLWVSKVVAHFLPMLFEIFAGFVSSGVRKYSMVIRSLEIPLSLVGWAVASLATFVPVMTGNPDNRNEKSSGEKWENIVQSILAAATIASLIYLGEKFIIQLISIDYHRKQFYYRIKESKRNIYLFSLLYDASRELFPAYCNEFAEEDYVISDQLTESLGLGSKHHSYVKSGSRTPMHVLQDIGRVGDKLTSAFGNVAHEITGKHVFDPNSSHSIVVGALERPRSAEALAKRVWMSFVVEGREALYQDDLMDVLGENRRSEAEEAFSALDSDGNGDISLDEMIMVVTEYGRERKAIATSMHDVDQAINVLDNLFSAVVFLAVVLTFVAFLNKSFVTTLATTGTALLSLSFVFAGTCQEVLGSCIFVFVKHPYDVADRIDLGPDQFIVEHISLLYTIFKRTSGANIGRSVQIPNIVLNTLWVENISRSKAMSEQLEIAVSFDTSFEDIQILKNELTSFVMDKDNSRDFQPNIEVGILGTSDQSKLQLQVEIRHKSNWSNETVRQARRSKFMCALVSALRKVPIYAPGGGGKPLGDAANPSYSVSIGDDLAKQNAAAAATAKDQARMVPAATKPDNALSPTSSGRSGAAGLTARDNQIVADLTARNPAFDTARDQAWTSSREDDSTLGERPSLDQQDLEEVRGLLRRESTRGKRKLGGDVGRMQVPTVPTINEPRSNGYTGRSAGYAQAAGGGYQSTSGFSSSTSTGYAPPQLQTLREQVPQQVVPPPGPAELPQISSTQTSPIEMRQVSRNPSNPYRQQRAESVSRKPLGPSGRGGGGGGGGGSGVGEGGFENTRPVELQHIMAGLEKALFNLKFTAKQLNRQSAKAGKDEQTEKAKLKKAIQQGHSDIAKIYAQNAIRKQNEKLNLLRLGSRIDAVSSKVQTAVTMRQVTGSMANVVRGMDSAMKSMDLEKISAVMDRFETQFEDLDVATGYYENATSNSTAVATPQEDVDKLMSQVADEAGVELSQEMAGATPAKGIAAAPEEEREDKLGERLRALRA</sequence>
<feature type="compositionally biased region" description="Gly residues" evidence="2">
    <location>
        <begin position="939"/>
        <end position="957"/>
    </location>
</feature>
<keyword evidence="3" id="KW-0812">Transmembrane</keyword>
<dbReference type="SUPFAM" id="SSF47473">
    <property type="entry name" value="EF-hand"/>
    <property type="match status" value="1"/>
</dbReference>
<dbReference type="OrthoDB" id="544685at2759"/>
<dbReference type="Proteomes" id="UP000310066">
    <property type="component" value="Unassembled WGS sequence"/>
</dbReference>
<dbReference type="STRING" id="329885.A0A4U0U784"/>
<dbReference type="GO" id="GO:0005509">
    <property type="term" value="F:calcium ion binding"/>
    <property type="evidence" value="ECO:0007669"/>
    <property type="project" value="InterPro"/>
</dbReference>
<feature type="transmembrane region" description="Helical" evidence="3">
    <location>
        <begin position="246"/>
        <end position="263"/>
    </location>
</feature>
<accession>A0A4U0U784</accession>
<dbReference type="InterPro" id="IPR002048">
    <property type="entry name" value="EF_hand_dom"/>
</dbReference>
<dbReference type="GO" id="GO:0005262">
    <property type="term" value="F:calcium channel activity"/>
    <property type="evidence" value="ECO:0007669"/>
    <property type="project" value="TreeGrafter"/>
</dbReference>
<feature type="compositionally biased region" description="Polar residues" evidence="2">
    <location>
        <begin position="901"/>
        <end position="924"/>
    </location>
</feature>
<keyword evidence="3" id="KW-0472">Membrane</keyword>
<feature type="transmembrane region" description="Helical" evidence="3">
    <location>
        <begin position="179"/>
        <end position="196"/>
    </location>
</feature>
<evidence type="ECO:0000313" key="6">
    <source>
        <dbReference type="Proteomes" id="UP000310066"/>
    </source>
</evidence>
<evidence type="ECO:0000256" key="1">
    <source>
        <dbReference type="ARBA" id="ARBA00022837"/>
    </source>
</evidence>
<comment type="caution">
    <text evidence="5">The sequence shown here is derived from an EMBL/GenBank/DDBJ whole genome shotgun (WGS) entry which is preliminary data.</text>
</comment>
<feature type="domain" description="EF-hand" evidence="4">
    <location>
        <begin position="425"/>
        <end position="460"/>
    </location>
</feature>
<dbReference type="GO" id="GO:0006874">
    <property type="term" value="P:intracellular calcium ion homeostasis"/>
    <property type="evidence" value="ECO:0007669"/>
    <property type="project" value="TreeGrafter"/>
</dbReference>
<name>A0A4U0U784_9PEZI</name>
<dbReference type="InterPro" id="IPR005024">
    <property type="entry name" value="Snf7_fam"/>
</dbReference>
<feature type="compositionally biased region" description="Low complexity" evidence="2">
    <location>
        <begin position="850"/>
        <end position="873"/>
    </location>
</feature>
<feature type="compositionally biased region" description="Basic residues" evidence="2">
    <location>
        <begin position="73"/>
        <end position="86"/>
    </location>
</feature>
<dbReference type="GO" id="GO:0007034">
    <property type="term" value="P:vacuolar transport"/>
    <property type="evidence" value="ECO:0007669"/>
    <property type="project" value="InterPro"/>
</dbReference>
<feature type="region of interest" description="Disordered" evidence="2">
    <location>
        <begin position="1135"/>
        <end position="1167"/>
    </location>
</feature>
<organism evidence="5 6">
    <name type="scientific">Friedmanniomyces endolithicus</name>
    <dbReference type="NCBI Taxonomy" id="329885"/>
    <lineage>
        <taxon>Eukaryota</taxon>
        <taxon>Fungi</taxon>
        <taxon>Dikarya</taxon>
        <taxon>Ascomycota</taxon>
        <taxon>Pezizomycotina</taxon>
        <taxon>Dothideomycetes</taxon>
        <taxon>Dothideomycetidae</taxon>
        <taxon>Mycosphaerellales</taxon>
        <taxon>Teratosphaeriaceae</taxon>
        <taxon>Friedmanniomyces</taxon>
    </lineage>
</organism>
<evidence type="ECO:0000313" key="5">
    <source>
        <dbReference type="EMBL" id="TKA30867.1"/>
    </source>
</evidence>
<dbReference type="PANTHER" id="PTHR31323">
    <property type="entry name" value="MECHANOSENSITIVE ION CHANNEL PROTEIN MSY2"/>
    <property type="match status" value="1"/>
</dbReference>
<feature type="compositionally biased region" description="Basic and acidic residues" evidence="2">
    <location>
        <begin position="1155"/>
        <end position="1167"/>
    </location>
</feature>
<dbReference type="CDD" id="cd00051">
    <property type="entry name" value="EFh"/>
    <property type="match status" value="1"/>
</dbReference>
<keyword evidence="3" id="KW-1133">Transmembrane helix</keyword>
<feature type="region of interest" description="Disordered" evidence="2">
    <location>
        <begin position="888"/>
        <end position="959"/>
    </location>
</feature>
<keyword evidence="1" id="KW-0106">Calcium</keyword>
<dbReference type="SMART" id="SM00054">
    <property type="entry name" value="EFh"/>
    <property type="match status" value="1"/>
</dbReference>
<dbReference type="Pfam" id="PF25886">
    <property type="entry name" value="Msy1"/>
    <property type="match status" value="1"/>
</dbReference>
<evidence type="ECO:0000256" key="3">
    <source>
        <dbReference type="SAM" id="Phobius"/>
    </source>
</evidence>
<feature type="transmembrane region" description="Helical" evidence="3">
    <location>
        <begin position="125"/>
        <end position="147"/>
    </location>
</feature>
<dbReference type="PROSITE" id="PS00018">
    <property type="entry name" value="EF_HAND_1"/>
    <property type="match status" value="1"/>
</dbReference>
<feature type="compositionally biased region" description="Polar residues" evidence="2">
    <location>
        <begin position="1"/>
        <end position="10"/>
    </location>
</feature>
<feature type="region of interest" description="Disordered" evidence="2">
    <location>
        <begin position="1"/>
        <end position="28"/>
    </location>
</feature>
<feature type="region of interest" description="Disordered" evidence="2">
    <location>
        <begin position="58"/>
        <end position="101"/>
    </location>
</feature>
<feature type="transmembrane region" description="Helical" evidence="3">
    <location>
        <begin position="477"/>
        <end position="498"/>
    </location>
</feature>
<dbReference type="PROSITE" id="PS50222">
    <property type="entry name" value="EF_HAND_2"/>
    <property type="match status" value="1"/>
</dbReference>
<dbReference type="InterPro" id="IPR018247">
    <property type="entry name" value="EF_Hand_1_Ca_BS"/>
</dbReference>